<keyword evidence="9" id="KW-1185">Reference proteome</keyword>
<gene>
    <name evidence="8" type="primary">era_1</name>
    <name evidence="8" type="ORF">BN997_00905</name>
</gene>
<dbReference type="EMBL" id="CDGG01000001">
    <property type="protein sequence ID" value="CEI81089.1"/>
    <property type="molecule type" value="Genomic_DNA"/>
</dbReference>
<evidence type="ECO:0000256" key="6">
    <source>
        <dbReference type="ARBA" id="ARBA00023136"/>
    </source>
</evidence>
<evidence type="ECO:0000256" key="3">
    <source>
        <dbReference type="ARBA" id="ARBA00022741"/>
    </source>
</evidence>
<accession>A0A0A1MMN2</accession>
<reference evidence="8 9" key="1">
    <citation type="submission" date="2014-11" db="EMBL/GenBank/DDBJ databases">
        <authorList>
            <person name="Urmite Genomes Urmite Genomes"/>
        </authorList>
    </citation>
    <scope>NUCLEOTIDE SEQUENCE [LARGE SCALE GENOMIC DNA]</scope>
    <source>
        <strain evidence="8 9">Oc5</strain>
    </source>
</reference>
<dbReference type="InterPro" id="IPR006073">
    <property type="entry name" value="GTP-bd"/>
</dbReference>
<dbReference type="OrthoDB" id="2449499at2"/>
<evidence type="ECO:0000256" key="1">
    <source>
        <dbReference type="ARBA" id="ARBA00004141"/>
    </source>
</evidence>
<name>A0A0A1MMN2_9BACI</name>
<dbReference type="InterPro" id="IPR027417">
    <property type="entry name" value="P-loop_NTPase"/>
</dbReference>
<dbReference type="InterPro" id="IPR021147">
    <property type="entry name" value="DUF697"/>
</dbReference>
<evidence type="ECO:0000313" key="8">
    <source>
        <dbReference type="EMBL" id="CEI81089.1"/>
    </source>
</evidence>
<evidence type="ECO:0000259" key="7">
    <source>
        <dbReference type="Pfam" id="PF01926"/>
    </source>
</evidence>
<keyword evidence="4" id="KW-1133">Transmembrane helix</keyword>
<dbReference type="Gene3D" id="3.40.50.300">
    <property type="entry name" value="P-loop containing nucleotide triphosphate hydrolases"/>
    <property type="match status" value="1"/>
</dbReference>
<dbReference type="SUPFAM" id="SSF52540">
    <property type="entry name" value="P-loop containing nucleoside triphosphate hydrolases"/>
    <property type="match status" value="1"/>
</dbReference>
<evidence type="ECO:0000256" key="2">
    <source>
        <dbReference type="ARBA" id="ARBA00022692"/>
    </source>
</evidence>
<dbReference type="Proteomes" id="UP000040453">
    <property type="component" value="Unassembled WGS sequence"/>
</dbReference>
<keyword evidence="3" id="KW-0547">Nucleotide-binding</keyword>
<dbReference type="NCBIfam" id="TIGR00231">
    <property type="entry name" value="small_GTP"/>
    <property type="match status" value="1"/>
</dbReference>
<dbReference type="STRING" id="545501.BN997_00905"/>
<sequence length="337" mass="37581">MSAFNEKDFDKAYNEETKKINKQLDKDIIFAMIGDINTGKSSTINQLIGDDVAKVGARPGETIGIDKYVYRDKIIFADTPGLDDINHTNSEETFRFYREADVILFFLNAAGTVFSEGERKSFETIRKENKQIVFILNKIDAADDIPALVQYVKEHTSKRYPVIPISSRTGENIDKLRNEILEILKKKEKEIQFARLIKEKSQTANKWILGASASATAVGATPLPGSDFIPLTGIQVGLMIRLATLYEKPLSKKKAKELTIATITGNIGKTIFRQVSKFVPGAGSVIGGSVAGGMTLAMGYSVKYAYENNIELNAETLKSLYSYFYKRGKQEEKEEKD</sequence>
<dbReference type="GO" id="GO:0002098">
    <property type="term" value="P:tRNA wobble uridine modification"/>
    <property type="evidence" value="ECO:0007669"/>
    <property type="project" value="TreeGrafter"/>
</dbReference>
<protein>
    <submittedName>
        <fullName evidence="8">GTPase Era</fullName>
    </submittedName>
</protein>
<dbReference type="CDD" id="cd00882">
    <property type="entry name" value="Ras_like_GTPase"/>
    <property type="match status" value="1"/>
</dbReference>
<dbReference type="GO" id="GO:0016020">
    <property type="term" value="C:membrane"/>
    <property type="evidence" value="ECO:0007669"/>
    <property type="project" value="UniProtKB-SubCell"/>
</dbReference>
<evidence type="ECO:0000256" key="5">
    <source>
        <dbReference type="ARBA" id="ARBA00023134"/>
    </source>
</evidence>
<dbReference type="Pfam" id="PF05128">
    <property type="entry name" value="DUF697"/>
    <property type="match status" value="1"/>
</dbReference>
<dbReference type="RefSeq" id="WP_042529995.1">
    <property type="nucleotide sequence ID" value="NZ_CAXOIH010000003.1"/>
</dbReference>
<feature type="domain" description="G" evidence="7">
    <location>
        <begin position="31"/>
        <end position="138"/>
    </location>
</feature>
<comment type="subcellular location">
    <subcellularLocation>
        <location evidence="1">Membrane</location>
        <topology evidence="1">Multi-pass membrane protein</topology>
    </subcellularLocation>
</comment>
<organism evidence="8 9">
    <name type="scientific">Oceanobacillus oncorhynchi</name>
    <dbReference type="NCBI Taxonomy" id="545501"/>
    <lineage>
        <taxon>Bacteria</taxon>
        <taxon>Bacillati</taxon>
        <taxon>Bacillota</taxon>
        <taxon>Bacilli</taxon>
        <taxon>Bacillales</taxon>
        <taxon>Bacillaceae</taxon>
        <taxon>Oceanobacillus</taxon>
    </lineage>
</organism>
<dbReference type="InterPro" id="IPR005225">
    <property type="entry name" value="Small_GTP-bd"/>
</dbReference>
<dbReference type="AlphaFoldDB" id="A0A0A1MMN2"/>
<dbReference type="GO" id="GO:0005525">
    <property type="term" value="F:GTP binding"/>
    <property type="evidence" value="ECO:0007669"/>
    <property type="project" value="UniProtKB-KW"/>
</dbReference>
<dbReference type="Pfam" id="PF01926">
    <property type="entry name" value="MMR_HSR1"/>
    <property type="match status" value="1"/>
</dbReference>
<keyword evidence="5" id="KW-0342">GTP-binding</keyword>
<dbReference type="GO" id="GO:0005737">
    <property type="term" value="C:cytoplasm"/>
    <property type="evidence" value="ECO:0007669"/>
    <property type="project" value="TreeGrafter"/>
</dbReference>
<proteinExistence type="predicted"/>
<dbReference type="PANTHER" id="PTHR42714:SF6">
    <property type="entry name" value="TRANSLATION INITIATION FACTOR IF-2"/>
    <property type="match status" value="1"/>
</dbReference>
<evidence type="ECO:0000256" key="4">
    <source>
        <dbReference type="ARBA" id="ARBA00022989"/>
    </source>
</evidence>
<dbReference type="PANTHER" id="PTHR42714">
    <property type="entry name" value="TRNA MODIFICATION GTPASE GTPBP3"/>
    <property type="match status" value="1"/>
</dbReference>
<dbReference type="GO" id="GO:0030488">
    <property type="term" value="P:tRNA methylation"/>
    <property type="evidence" value="ECO:0007669"/>
    <property type="project" value="TreeGrafter"/>
</dbReference>
<keyword evidence="2" id="KW-0812">Transmembrane</keyword>
<evidence type="ECO:0000313" key="9">
    <source>
        <dbReference type="Proteomes" id="UP000040453"/>
    </source>
</evidence>
<keyword evidence="6" id="KW-0472">Membrane</keyword>